<sequence length="58" mass="6443">MTGRMRRELPPPLGGPGRGLGLVAGVVADRLVPDPPDARHPVAWFGRWAGWLERRMWA</sequence>
<name>U2SLT0_9ACTN</name>
<proteinExistence type="predicted"/>
<keyword evidence="2" id="KW-1185">Reference proteome</keyword>
<reference evidence="1" key="1">
    <citation type="submission" date="2013-08" db="EMBL/GenBank/DDBJ databases">
        <authorList>
            <person name="Durkin A.S."/>
            <person name="Haft D.R."/>
            <person name="McCorrison J."/>
            <person name="Torralba M."/>
            <person name="Gillis M."/>
            <person name="Haft D.H."/>
            <person name="Methe B."/>
            <person name="Sutton G."/>
            <person name="Nelson K.E."/>
        </authorList>
    </citation>
    <scope>NUCLEOTIDE SEQUENCE [LARGE SCALE GENOMIC DNA]</scope>
    <source>
        <strain evidence="1">F0233</strain>
    </source>
</reference>
<evidence type="ECO:0000313" key="1">
    <source>
        <dbReference type="EMBL" id="ERK63552.1"/>
    </source>
</evidence>
<gene>
    <name evidence="1" type="ORF">HMPREF0682_1104</name>
</gene>
<dbReference type="EMBL" id="ACVN02000009">
    <property type="protein sequence ID" value="ERK63552.1"/>
    <property type="molecule type" value="Genomic_DNA"/>
</dbReference>
<protein>
    <submittedName>
        <fullName evidence="1">CobD/CbiB domain protein</fullName>
    </submittedName>
</protein>
<accession>U2SLT0</accession>
<dbReference type="Proteomes" id="UP000017052">
    <property type="component" value="Unassembled WGS sequence"/>
</dbReference>
<comment type="caution">
    <text evidence="1">The sequence shown here is derived from an EMBL/GenBank/DDBJ whole genome shotgun (WGS) entry which is preliminary data.</text>
</comment>
<organism evidence="1 2">
    <name type="scientific">Propionibacterium acidifaciens F0233</name>
    <dbReference type="NCBI Taxonomy" id="553198"/>
    <lineage>
        <taxon>Bacteria</taxon>
        <taxon>Bacillati</taxon>
        <taxon>Actinomycetota</taxon>
        <taxon>Actinomycetes</taxon>
        <taxon>Propionibacteriales</taxon>
        <taxon>Propionibacteriaceae</taxon>
        <taxon>Propionibacterium</taxon>
    </lineage>
</organism>
<feature type="non-terminal residue" evidence="1">
    <location>
        <position position="58"/>
    </location>
</feature>
<evidence type="ECO:0000313" key="2">
    <source>
        <dbReference type="Proteomes" id="UP000017052"/>
    </source>
</evidence>
<dbReference type="AlphaFoldDB" id="U2SLT0"/>